<dbReference type="STRING" id="683960.A0A1E3NUG8"/>
<name>A0A1E3NUG8_WICAA</name>
<dbReference type="OrthoDB" id="771136at2759"/>
<dbReference type="GO" id="GO:0071944">
    <property type="term" value="C:cell periphery"/>
    <property type="evidence" value="ECO:0007669"/>
    <property type="project" value="UniProtKB-ARBA"/>
</dbReference>
<accession>A0A1E3NUG8</accession>
<dbReference type="GO" id="GO:0006508">
    <property type="term" value="P:proteolysis"/>
    <property type="evidence" value="ECO:0007669"/>
    <property type="project" value="UniProtKB-KW"/>
</dbReference>
<evidence type="ECO:0000256" key="1">
    <source>
        <dbReference type="ARBA" id="ARBA00007447"/>
    </source>
</evidence>
<evidence type="ECO:0000259" key="8">
    <source>
        <dbReference type="PROSITE" id="PS51767"/>
    </source>
</evidence>
<dbReference type="GeneID" id="30197847"/>
<feature type="non-terminal residue" evidence="9">
    <location>
        <position position="1"/>
    </location>
</feature>
<dbReference type="InterPro" id="IPR033121">
    <property type="entry name" value="PEPTIDASE_A1"/>
</dbReference>
<evidence type="ECO:0000256" key="2">
    <source>
        <dbReference type="ARBA" id="ARBA00022670"/>
    </source>
</evidence>
<keyword evidence="5" id="KW-0378">Hydrolase</keyword>
<dbReference type="Pfam" id="PF00026">
    <property type="entry name" value="Asp"/>
    <property type="match status" value="1"/>
</dbReference>
<dbReference type="Proteomes" id="UP000094112">
    <property type="component" value="Unassembled WGS sequence"/>
</dbReference>
<evidence type="ECO:0000256" key="4">
    <source>
        <dbReference type="ARBA" id="ARBA00022750"/>
    </source>
</evidence>
<dbReference type="RefSeq" id="XP_019036036.1">
    <property type="nucleotide sequence ID" value="XM_019180601.1"/>
</dbReference>
<dbReference type="PANTHER" id="PTHR47966">
    <property type="entry name" value="BETA-SITE APP-CLEAVING ENZYME, ISOFORM A-RELATED"/>
    <property type="match status" value="1"/>
</dbReference>
<dbReference type="Gene3D" id="2.40.70.10">
    <property type="entry name" value="Acid Proteases"/>
    <property type="match status" value="2"/>
</dbReference>
<dbReference type="EMBL" id="KV454215">
    <property type="protein sequence ID" value="ODQ56829.1"/>
    <property type="molecule type" value="Genomic_DNA"/>
</dbReference>
<dbReference type="CDD" id="cd05474">
    <property type="entry name" value="SAP_like"/>
    <property type="match status" value="1"/>
</dbReference>
<feature type="non-terminal residue" evidence="9">
    <location>
        <position position="378"/>
    </location>
</feature>
<evidence type="ECO:0000313" key="10">
    <source>
        <dbReference type="Proteomes" id="UP000094112"/>
    </source>
</evidence>
<comment type="similarity">
    <text evidence="1">Belongs to the peptidase A1 family.</text>
</comment>
<evidence type="ECO:0000256" key="7">
    <source>
        <dbReference type="PIRSR" id="PIRSR601461-2"/>
    </source>
</evidence>
<proteinExistence type="inferred from homology"/>
<feature type="active site" evidence="6">
    <location>
        <position position="262"/>
    </location>
</feature>
<dbReference type="PROSITE" id="PS51767">
    <property type="entry name" value="PEPTIDASE_A1"/>
    <property type="match status" value="1"/>
</dbReference>
<keyword evidence="10" id="KW-1185">Reference proteome</keyword>
<sequence length="378" mass="40645">TKTNKLSKAVHSGLVKRAQDHQESLADDGVGYFATIEVGSPAQTIRVQIDTGSSDLWFPGTNNPQCPQGTATPIDQGSPYQDDFDYCLRSAQYDPGASSSWKVDSSAPAFHIEYVDYSFATGSWGTDNVQWNDVTIDNFFLASAQNSNATSVFGIALTTDESSNEGSDAFQYPNFPQRLKSDGYISKIVYSLYPSEDPYTTSGDIDITLLFGGVDTAKYSGTLEVFPLDSNYDLAITLTGISTDISGQTSVASTQSLSAVLDSGTTLQALPYNIVEQLAYNLGGSGETDSYGYFIVPCNYGSDDHITYTFGTKNINVPVEAVVSSDGNGNCALAIEPTNGLTILGDTFLINAYVVYDLEDREIAIAQAKYTSTENIQP</sequence>
<keyword evidence="2" id="KW-0645">Protease</keyword>
<feature type="disulfide bond" evidence="7">
    <location>
        <begin position="298"/>
        <end position="331"/>
    </location>
</feature>
<keyword evidence="7" id="KW-1015">Disulfide bond</keyword>
<protein>
    <recommendedName>
        <fullName evidence="8">Peptidase A1 domain-containing protein</fullName>
    </recommendedName>
</protein>
<feature type="domain" description="Peptidase A1" evidence="8">
    <location>
        <begin position="32"/>
        <end position="366"/>
    </location>
</feature>
<keyword evidence="3" id="KW-0732">Signal</keyword>
<evidence type="ECO:0000256" key="3">
    <source>
        <dbReference type="ARBA" id="ARBA00022729"/>
    </source>
</evidence>
<reference evidence="9 10" key="1">
    <citation type="journal article" date="2016" name="Proc. Natl. Acad. Sci. U.S.A.">
        <title>Comparative genomics of biotechnologically important yeasts.</title>
        <authorList>
            <person name="Riley R."/>
            <person name="Haridas S."/>
            <person name="Wolfe K.H."/>
            <person name="Lopes M.R."/>
            <person name="Hittinger C.T."/>
            <person name="Goeker M."/>
            <person name="Salamov A.A."/>
            <person name="Wisecaver J.H."/>
            <person name="Long T.M."/>
            <person name="Calvey C.H."/>
            <person name="Aerts A.L."/>
            <person name="Barry K.W."/>
            <person name="Choi C."/>
            <person name="Clum A."/>
            <person name="Coughlan A.Y."/>
            <person name="Deshpande S."/>
            <person name="Douglass A.P."/>
            <person name="Hanson S.J."/>
            <person name="Klenk H.-P."/>
            <person name="LaButti K.M."/>
            <person name="Lapidus A."/>
            <person name="Lindquist E.A."/>
            <person name="Lipzen A.M."/>
            <person name="Meier-Kolthoff J.P."/>
            <person name="Ohm R.A."/>
            <person name="Otillar R.P."/>
            <person name="Pangilinan J.L."/>
            <person name="Peng Y."/>
            <person name="Rokas A."/>
            <person name="Rosa C.A."/>
            <person name="Scheuner C."/>
            <person name="Sibirny A.A."/>
            <person name="Slot J.C."/>
            <person name="Stielow J.B."/>
            <person name="Sun H."/>
            <person name="Kurtzman C.P."/>
            <person name="Blackwell M."/>
            <person name="Grigoriev I.V."/>
            <person name="Jeffries T.W."/>
        </authorList>
    </citation>
    <scope>NUCLEOTIDE SEQUENCE [LARGE SCALE GENOMIC DNA]</scope>
    <source>
        <strain evidence="10">ATCC 58044 / CBS 1984 / NCYC 433 / NRRL Y-366-8</strain>
    </source>
</reference>
<evidence type="ECO:0000256" key="5">
    <source>
        <dbReference type="ARBA" id="ARBA00022801"/>
    </source>
</evidence>
<feature type="active site" evidence="6">
    <location>
        <position position="50"/>
    </location>
</feature>
<dbReference type="PRINTS" id="PR00792">
    <property type="entry name" value="PEPSIN"/>
</dbReference>
<dbReference type="InterPro" id="IPR033876">
    <property type="entry name" value="SAP-like"/>
</dbReference>
<dbReference type="AlphaFoldDB" id="A0A1E3NUG8"/>
<dbReference type="InterPro" id="IPR021109">
    <property type="entry name" value="Peptidase_aspartic_dom_sf"/>
</dbReference>
<dbReference type="InterPro" id="IPR001461">
    <property type="entry name" value="Aspartic_peptidase_A1"/>
</dbReference>
<dbReference type="PANTHER" id="PTHR47966:SF65">
    <property type="entry name" value="ASPARTIC-TYPE ENDOPEPTIDASE"/>
    <property type="match status" value="1"/>
</dbReference>
<keyword evidence="4" id="KW-0064">Aspartyl protease</keyword>
<organism evidence="9 10">
    <name type="scientific">Wickerhamomyces anomalus (strain ATCC 58044 / CBS 1984 / NCYC 433 / NRRL Y-366-8)</name>
    <name type="common">Yeast</name>
    <name type="synonym">Hansenula anomala</name>
    <dbReference type="NCBI Taxonomy" id="683960"/>
    <lineage>
        <taxon>Eukaryota</taxon>
        <taxon>Fungi</taxon>
        <taxon>Dikarya</taxon>
        <taxon>Ascomycota</taxon>
        <taxon>Saccharomycotina</taxon>
        <taxon>Saccharomycetes</taxon>
        <taxon>Phaffomycetales</taxon>
        <taxon>Wickerhamomycetaceae</taxon>
        <taxon>Wickerhamomyces</taxon>
    </lineage>
</organism>
<evidence type="ECO:0000313" key="9">
    <source>
        <dbReference type="EMBL" id="ODQ56829.1"/>
    </source>
</evidence>
<dbReference type="SUPFAM" id="SSF50630">
    <property type="entry name" value="Acid proteases"/>
    <property type="match status" value="1"/>
</dbReference>
<evidence type="ECO:0000256" key="6">
    <source>
        <dbReference type="PIRSR" id="PIRSR601461-1"/>
    </source>
</evidence>
<gene>
    <name evidence="9" type="ORF">WICANDRAFT_14182</name>
</gene>
<dbReference type="GO" id="GO:0004190">
    <property type="term" value="F:aspartic-type endopeptidase activity"/>
    <property type="evidence" value="ECO:0007669"/>
    <property type="project" value="UniProtKB-KW"/>
</dbReference>